<evidence type="ECO:0000259" key="4">
    <source>
        <dbReference type="Pfam" id="PF08547"/>
    </source>
</evidence>
<feature type="chain" id="PRO_5030574833" description="NADH:ubiquinone oxidoreductase intermediate-associated protein 30 domain-containing protein" evidence="3">
    <location>
        <begin position="21"/>
        <end position="426"/>
    </location>
</feature>
<evidence type="ECO:0000313" key="5">
    <source>
        <dbReference type="EMBL" id="CAD9339934.1"/>
    </source>
</evidence>
<dbReference type="Pfam" id="PF08547">
    <property type="entry name" value="CIA30"/>
    <property type="match status" value="1"/>
</dbReference>
<dbReference type="InterPro" id="IPR008979">
    <property type="entry name" value="Galactose-bd-like_sf"/>
</dbReference>
<comment type="similarity">
    <text evidence="1">Belongs to the CIA30 family.</text>
</comment>
<accession>A0A7S1ZIF1</accession>
<dbReference type="InterPro" id="IPR039131">
    <property type="entry name" value="NDUFAF1"/>
</dbReference>
<feature type="region of interest" description="Disordered" evidence="2">
    <location>
        <begin position="37"/>
        <end position="65"/>
    </location>
</feature>
<dbReference type="SUPFAM" id="SSF49785">
    <property type="entry name" value="Galactose-binding domain-like"/>
    <property type="match status" value="1"/>
</dbReference>
<organism evidence="5">
    <name type="scientific">Trieres chinensis</name>
    <name type="common">Marine centric diatom</name>
    <name type="synonym">Odontella sinensis</name>
    <dbReference type="NCBI Taxonomy" id="1514140"/>
    <lineage>
        <taxon>Eukaryota</taxon>
        <taxon>Sar</taxon>
        <taxon>Stramenopiles</taxon>
        <taxon>Ochrophyta</taxon>
        <taxon>Bacillariophyta</taxon>
        <taxon>Mediophyceae</taxon>
        <taxon>Biddulphiophycidae</taxon>
        <taxon>Eupodiscales</taxon>
        <taxon>Parodontellaceae</taxon>
        <taxon>Trieres</taxon>
    </lineage>
</organism>
<name>A0A7S1ZIF1_TRICV</name>
<dbReference type="AlphaFoldDB" id="A0A7S1ZIF1"/>
<feature type="domain" description="NADH:ubiquinone oxidoreductase intermediate-associated protein 30" evidence="4">
    <location>
        <begin position="114"/>
        <end position="290"/>
    </location>
</feature>
<protein>
    <recommendedName>
        <fullName evidence="4">NADH:ubiquinone oxidoreductase intermediate-associated protein 30 domain-containing protein</fullName>
    </recommendedName>
</protein>
<evidence type="ECO:0000256" key="3">
    <source>
        <dbReference type="SAM" id="SignalP"/>
    </source>
</evidence>
<proteinExistence type="inferred from homology"/>
<gene>
    <name evidence="5" type="ORF">OSIN01602_LOCUS10399</name>
</gene>
<dbReference type="GO" id="GO:0010257">
    <property type="term" value="P:NADH dehydrogenase complex assembly"/>
    <property type="evidence" value="ECO:0007669"/>
    <property type="project" value="TreeGrafter"/>
</dbReference>
<dbReference type="EMBL" id="HBGO01018130">
    <property type="protein sequence ID" value="CAD9339934.1"/>
    <property type="molecule type" value="Transcribed_RNA"/>
</dbReference>
<sequence length="426" mass="46559">MAGSTPWAVSIAVLVVVATGLGPSILPACNGFATKTPILGSPRTPRRPASAGLVSPGPLTKSGHVASATSVASATVKSISTAMMASNTDQAIDEVRNPSSLSPVFDFSRDEETKKSAIESFERIDDAIMGGISLSSMRDGGVDRPYASWSGVCRTDGGGFCGTRTLPFVDPLPVPADSDGVYVECRLASDDEPDRRAWKVTVRTDETRGERVFQAQFELPEAKESDDGWVRVKVPFEDFRFVSGPRMVVGGPALNVTGGIYQIGLTMSKFKIGLNMTQVENFRAGYFELQLRQIGFYSDRKMDEQERVTAPTTLSEQEAKKRRPLLVKALLPVARLFFSEKSNRRRSAMKILREKRGMTRMQAVLFGIRSKAGSYGLPRAVASSCRILVVDSVRTIAKLALRLFLLYPLSAIRKVMAFFLKRVKQA</sequence>
<feature type="signal peptide" evidence="3">
    <location>
        <begin position="1"/>
        <end position="20"/>
    </location>
</feature>
<keyword evidence="3" id="KW-0732">Signal</keyword>
<dbReference type="InterPro" id="IPR013857">
    <property type="entry name" value="NADH-UbQ_OxRdtase-assoc_prot30"/>
</dbReference>
<evidence type="ECO:0000256" key="2">
    <source>
        <dbReference type="SAM" id="MobiDB-lite"/>
    </source>
</evidence>
<dbReference type="PANTHER" id="PTHR13194:SF19">
    <property type="entry name" value="NAD(P)-BINDING ROSSMANN-FOLD SUPERFAMILY PROTEIN"/>
    <property type="match status" value="1"/>
</dbReference>
<dbReference type="PANTHER" id="PTHR13194">
    <property type="entry name" value="COMPLEX I INTERMEDIATE-ASSOCIATED PROTEIN 30"/>
    <property type="match status" value="1"/>
</dbReference>
<evidence type="ECO:0000256" key="1">
    <source>
        <dbReference type="ARBA" id="ARBA00007884"/>
    </source>
</evidence>
<dbReference type="GO" id="GO:0051082">
    <property type="term" value="F:unfolded protein binding"/>
    <property type="evidence" value="ECO:0007669"/>
    <property type="project" value="TreeGrafter"/>
</dbReference>
<reference evidence="5" key="1">
    <citation type="submission" date="2021-01" db="EMBL/GenBank/DDBJ databases">
        <authorList>
            <person name="Corre E."/>
            <person name="Pelletier E."/>
            <person name="Niang G."/>
            <person name="Scheremetjew M."/>
            <person name="Finn R."/>
            <person name="Kale V."/>
            <person name="Holt S."/>
            <person name="Cochrane G."/>
            <person name="Meng A."/>
            <person name="Brown T."/>
            <person name="Cohen L."/>
        </authorList>
    </citation>
    <scope>NUCLEOTIDE SEQUENCE</scope>
    <source>
        <strain evidence="5">Grunow 1884</strain>
    </source>
</reference>